<dbReference type="EMBL" id="KV427614">
    <property type="protein sequence ID" value="KZT08543.1"/>
    <property type="molecule type" value="Genomic_DNA"/>
</dbReference>
<keyword evidence="3" id="KW-1185">Reference proteome</keyword>
<accession>A0A165F7J7</accession>
<feature type="region of interest" description="Disordered" evidence="1">
    <location>
        <begin position="339"/>
        <end position="374"/>
    </location>
</feature>
<dbReference type="AlphaFoldDB" id="A0A165F7J7"/>
<feature type="compositionally biased region" description="Low complexity" evidence="1">
    <location>
        <begin position="352"/>
        <end position="370"/>
    </location>
</feature>
<dbReference type="RefSeq" id="XP_040766283.1">
    <property type="nucleotide sequence ID" value="XM_040908412.1"/>
</dbReference>
<feature type="compositionally biased region" description="Polar residues" evidence="1">
    <location>
        <begin position="289"/>
        <end position="299"/>
    </location>
</feature>
<dbReference type="STRING" id="1314785.A0A165F7J7"/>
<feature type="compositionally biased region" description="Low complexity" evidence="1">
    <location>
        <begin position="127"/>
        <end position="145"/>
    </location>
</feature>
<evidence type="ECO:0000313" key="3">
    <source>
        <dbReference type="Proteomes" id="UP000076871"/>
    </source>
</evidence>
<dbReference type="InParanoid" id="A0A165F7J7"/>
<protein>
    <submittedName>
        <fullName evidence="2">Uncharacterized protein</fullName>
    </submittedName>
</protein>
<dbReference type="Proteomes" id="UP000076871">
    <property type="component" value="Unassembled WGS sequence"/>
</dbReference>
<sequence>MMLGPSSRPSLPTSSSDFALPPSSSSSTSSSSTYPADDLNPFMLRIRRPSLLVPREQSSDQPHRSPLATSMISRRSSTTVSSEESESDRDKMWTDSPPSGDSGNVTPLLPGPAMSGAERDQDATMKSSSRPRSPSTPPSRSGSMSDASVLMQAESISAASVHRRRLSHSLKMPRILSLISESHPEENEVQSEAQFQRLVASCSELPFQPRTPRAASDRGRYPEEAGEEEQHREETPSDDGEFDELPYASVEPINIVKPSTPAQSVNGDDMGMLDSPGGMAMDVDVPMSISGSPRVSSWRYTPPPTSCAVRHNKRKLEDRYDPYPTAAKRRAVSPSVSFYSARNGHGMPRLTMPSPVAVPAGGPGSAMSSPIVSSGSSYFTRSANNLSSPTLRPQVGLASPVLRPILSRPRRQADSDREVNGAGEAVNGMKLE</sequence>
<organism evidence="2 3">
    <name type="scientific">Laetiporus sulphureus 93-53</name>
    <dbReference type="NCBI Taxonomy" id="1314785"/>
    <lineage>
        <taxon>Eukaryota</taxon>
        <taxon>Fungi</taxon>
        <taxon>Dikarya</taxon>
        <taxon>Basidiomycota</taxon>
        <taxon>Agaricomycotina</taxon>
        <taxon>Agaricomycetes</taxon>
        <taxon>Polyporales</taxon>
        <taxon>Laetiporus</taxon>
    </lineage>
</organism>
<evidence type="ECO:0000313" key="2">
    <source>
        <dbReference type="EMBL" id="KZT08543.1"/>
    </source>
</evidence>
<name>A0A165F7J7_9APHY</name>
<feature type="compositionally biased region" description="Low complexity" evidence="1">
    <location>
        <begin position="1"/>
        <end position="35"/>
    </location>
</feature>
<evidence type="ECO:0000256" key="1">
    <source>
        <dbReference type="SAM" id="MobiDB-lite"/>
    </source>
</evidence>
<feature type="compositionally biased region" description="Polar residues" evidence="1">
    <location>
        <begin position="96"/>
        <end position="105"/>
    </location>
</feature>
<proteinExistence type="predicted"/>
<dbReference type="GeneID" id="63825441"/>
<gene>
    <name evidence="2" type="ORF">LAESUDRAFT_723411</name>
</gene>
<feature type="region of interest" description="Disordered" evidence="1">
    <location>
        <begin position="1"/>
        <end position="151"/>
    </location>
</feature>
<feature type="region of interest" description="Disordered" evidence="1">
    <location>
        <begin position="402"/>
        <end position="432"/>
    </location>
</feature>
<dbReference type="OrthoDB" id="5396103at2759"/>
<feature type="region of interest" description="Disordered" evidence="1">
    <location>
        <begin position="203"/>
        <end position="313"/>
    </location>
</feature>
<reference evidence="2 3" key="1">
    <citation type="journal article" date="2016" name="Mol. Biol. Evol.">
        <title>Comparative Genomics of Early-Diverging Mushroom-Forming Fungi Provides Insights into the Origins of Lignocellulose Decay Capabilities.</title>
        <authorList>
            <person name="Nagy L.G."/>
            <person name="Riley R."/>
            <person name="Tritt A."/>
            <person name="Adam C."/>
            <person name="Daum C."/>
            <person name="Floudas D."/>
            <person name="Sun H."/>
            <person name="Yadav J.S."/>
            <person name="Pangilinan J."/>
            <person name="Larsson K.H."/>
            <person name="Matsuura K."/>
            <person name="Barry K."/>
            <person name="Labutti K."/>
            <person name="Kuo R."/>
            <person name="Ohm R.A."/>
            <person name="Bhattacharya S.S."/>
            <person name="Shirouzu T."/>
            <person name="Yoshinaga Y."/>
            <person name="Martin F.M."/>
            <person name="Grigoriev I.V."/>
            <person name="Hibbett D.S."/>
        </authorList>
    </citation>
    <scope>NUCLEOTIDE SEQUENCE [LARGE SCALE GENOMIC DNA]</scope>
    <source>
        <strain evidence="2 3">93-53</strain>
    </source>
</reference>
<feature type="compositionally biased region" description="Basic and acidic residues" evidence="1">
    <location>
        <begin position="215"/>
        <end position="235"/>
    </location>
</feature>
<feature type="compositionally biased region" description="Low complexity" evidence="1">
    <location>
        <begin position="69"/>
        <end position="82"/>
    </location>
</feature>